<feature type="domain" description="Core-binding (CB)" evidence="6">
    <location>
        <begin position="77"/>
        <end position="157"/>
    </location>
</feature>
<evidence type="ECO:0000313" key="7">
    <source>
        <dbReference type="EMBL" id="MFB9346156.1"/>
    </source>
</evidence>
<reference evidence="7 8" key="1">
    <citation type="submission" date="2024-09" db="EMBL/GenBank/DDBJ databases">
        <authorList>
            <person name="Sun Q."/>
            <person name="Mori K."/>
        </authorList>
    </citation>
    <scope>NUCLEOTIDE SEQUENCE [LARGE SCALE GENOMIC DNA]</scope>
    <source>
        <strain evidence="7 8">JCM 9767</strain>
    </source>
</reference>
<name>A0ABV5L1W4_9ACTN</name>
<gene>
    <name evidence="7" type="ORF">ACFFUA_01550</name>
</gene>
<evidence type="ECO:0000313" key="8">
    <source>
        <dbReference type="Proteomes" id="UP001589753"/>
    </source>
</evidence>
<keyword evidence="3" id="KW-0233">DNA recombination</keyword>
<dbReference type="InterPro" id="IPR002104">
    <property type="entry name" value="Integrase_catalytic"/>
</dbReference>
<dbReference type="InterPro" id="IPR013762">
    <property type="entry name" value="Integrase-like_cat_sf"/>
</dbReference>
<evidence type="ECO:0000256" key="1">
    <source>
        <dbReference type="ARBA" id="ARBA00008857"/>
    </source>
</evidence>
<keyword evidence="8" id="KW-1185">Reference proteome</keyword>
<keyword evidence="2 4" id="KW-0238">DNA-binding</keyword>
<dbReference type="Pfam" id="PF00589">
    <property type="entry name" value="Phage_integrase"/>
    <property type="match status" value="1"/>
</dbReference>
<dbReference type="Gene3D" id="1.10.150.130">
    <property type="match status" value="1"/>
</dbReference>
<dbReference type="EMBL" id="JBHMDI010000002">
    <property type="protein sequence ID" value="MFB9346156.1"/>
    <property type="molecule type" value="Genomic_DNA"/>
</dbReference>
<dbReference type="RefSeq" id="WP_380954128.1">
    <property type="nucleotide sequence ID" value="NZ_JBHMDI010000002.1"/>
</dbReference>
<evidence type="ECO:0000256" key="3">
    <source>
        <dbReference type="ARBA" id="ARBA00023172"/>
    </source>
</evidence>
<evidence type="ECO:0000256" key="4">
    <source>
        <dbReference type="PROSITE-ProRule" id="PRU01248"/>
    </source>
</evidence>
<accession>A0ABV5L1W4</accession>
<dbReference type="InterPro" id="IPR011010">
    <property type="entry name" value="DNA_brk_join_enz"/>
</dbReference>
<dbReference type="SUPFAM" id="SSF56349">
    <property type="entry name" value="DNA breaking-rejoining enzymes"/>
    <property type="match status" value="1"/>
</dbReference>
<evidence type="ECO:0000259" key="6">
    <source>
        <dbReference type="PROSITE" id="PS51900"/>
    </source>
</evidence>
<protein>
    <submittedName>
        <fullName evidence="7">Tyrosine-type recombinase/integrase</fullName>
    </submittedName>
</protein>
<dbReference type="CDD" id="cd01189">
    <property type="entry name" value="INT_ICEBs1_C_like"/>
    <property type="match status" value="1"/>
</dbReference>
<dbReference type="PANTHER" id="PTHR30349">
    <property type="entry name" value="PHAGE INTEGRASE-RELATED"/>
    <property type="match status" value="1"/>
</dbReference>
<dbReference type="InterPro" id="IPR044068">
    <property type="entry name" value="CB"/>
</dbReference>
<dbReference type="Proteomes" id="UP001589753">
    <property type="component" value="Unassembled WGS sequence"/>
</dbReference>
<sequence length="402" mass="44870">MASIFQKCKTDRQSKEFPCEKTRCGHSWTVSYREPGGRQGRKRERSFKLKREAEGFAAKVESEKNQGIYVDPDRGKIPLRVWAEEWLSRHIIHESTRRNYQGFITNHLVPNLGRKTIAGLTATDVKGLQAEMVKGGLAAATVNDRMNVLRSMMSAAVKERRIAFNPCEDVPPLKIGTAAVDQDEIPTLAEVNALSEAISPQYRLTIWLMAGAGLRISEALGFSKDCRRDGFLRLRRQVSAKANRGDCVTRLVPLKHRTAEEYRDVPTALFLEEEIDAHLERWGTVEVDGLEVLFSPRERGKGTMPTASTYGYHFKKACKAAGLVDGRGEARFTPHSLRHFFASTALANGVSLLEVSRWLGHKSINVTANTYGHIVPEAWDRCRDVIQSALRPASPVSLAEAA</sequence>
<evidence type="ECO:0000259" key="5">
    <source>
        <dbReference type="PROSITE" id="PS51898"/>
    </source>
</evidence>
<proteinExistence type="inferred from homology"/>
<dbReference type="PROSITE" id="PS51898">
    <property type="entry name" value="TYR_RECOMBINASE"/>
    <property type="match status" value="1"/>
</dbReference>
<dbReference type="InterPro" id="IPR050090">
    <property type="entry name" value="Tyrosine_recombinase_XerCD"/>
</dbReference>
<feature type="domain" description="Tyr recombinase" evidence="5">
    <location>
        <begin position="181"/>
        <end position="384"/>
    </location>
</feature>
<organism evidence="7 8">
    <name type="scientific">Streptomyces heliomycini</name>
    <dbReference type="NCBI Taxonomy" id="284032"/>
    <lineage>
        <taxon>Bacteria</taxon>
        <taxon>Bacillati</taxon>
        <taxon>Actinomycetota</taxon>
        <taxon>Actinomycetes</taxon>
        <taxon>Kitasatosporales</taxon>
        <taxon>Streptomycetaceae</taxon>
        <taxon>Streptomyces</taxon>
    </lineage>
</organism>
<comment type="caution">
    <text evidence="7">The sequence shown here is derived from an EMBL/GenBank/DDBJ whole genome shotgun (WGS) entry which is preliminary data.</text>
</comment>
<dbReference type="InterPro" id="IPR010998">
    <property type="entry name" value="Integrase_recombinase_N"/>
</dbReference>
<dbReference type="PROSITE" id="PS51900">
    <property type="entry name" value="CB"/>
    <property type="match status" value="1"/>
</dbReference>
<dbReference type="Gene3D" id="1.10.443.10">
    <property type="entry name" value="Intergrase catalytic core"/>
    <property type="match status" value="1"/>
</dbReference>
<dbReference type="PANTHER" id="PTHR30349:SF41">
    <property type="entry name" value="INTEGRASE_RECOMBINASE PROTEIN MJ0367-RELATED"/>
    <property type="match status" value="1"/>
</dbReference>
<comment type="similarity">
    <text evidence="1">Belongs to the 'phage' integrase family.</text>
</comment>
<evidence type="ECO:0000256" key="2">
    <source>
        <dbReference type="ARBA" id="ARBA00023125"/>
    </source>
</evidence>